<protein>
    <submittedName>
        <fullName evidence="2">Uncharacterized protein</fullName>
    </submittedName>
</protein>
<dbReference type="Proteomes" id="UP000315440">
    <property type="component" value="Unassembled WGS sequence"/>
</dbReference>
<comment type="caution">
    <text evidence="2">The sequence shown here is derived from an EMBL/GenBank/DDBJ whole genome shotgun (WGS) entry which is preliminary data.</text>
</comment>
<evidence type="ECO:0000256" key="1">
    <source>
        <dbReference type="SAM" id="MobiDB-lite"/>
    </source>
</evidence>
<organism evidence="2 3">
    <name type="scientific">Pseudobythopirellula maris</name>
    <dbReference type="NCBI Taxonomy" id="2527991"/>
    <lineage>
        <taxon>Bacteria</taxon>
        <taxon>Pseudomonadati</taxon>
        <taxon>Planctomycetota</taxon>
        <taxon>Planctomycetia</taxon>
        <taxon>Pirellulales</taxon>
        <taxon>Lacipirellulaceae</taxon>
        <taxon>Pseudobythopirellula</taxon>
    </lineage>
</organism>
<sequence length="137" mass="15042">MIRISEQEHTSEVSAVLLVGASPHQPPTHVYPLAEVSRRHCTLRDPGHVLGGSSGLIVLTIDGHEHRSMVRLVAYEDFSEGRIALRPLSRSDVRGKALSTLTHCPRRKRVVGSKVPNRPQDSIATSPLPTDGQLELF</sequence>
<dbReference type="AlphaFoldDB" id="A0A5C5ZJA6"/>
<feature type="compositionally biased region" description="Polar residues" evidence="1">
    <location>
        <begin position="119"/>
        <end position="128"/>
    </location>
</feature>
<feature type="region of interest" description="Disordered" evidence="1">
    <location>
        <begin position="110"/>
        <end position="137"/>
    </location>
</feature>
<accession>A0A5C5ZJA6</accession>
<dbReference type="EMBL" id="SJPQ01000003">
    <property type="protein sequence ID" value="TWT87205.1"/>
    <property type="molecule type" value="Genomic_DNA"/>
</dbReference>
<reference evidence="2 3" key="1">
    <citation type="submission" date="2019-02" db="EMBL/GenBank/DDBJ databases">
        <title>Deep-cultivation of Planctomycetes and their phenomic and genomic characterization uncovers novel biology.</title>
        <authorList>
            <person name="Wiegand S."/>
            <person name="Jogler M."/>
            <person name="Boedeker C."/>
            <person name="Pinto D."/>
            <person name="Vollmers J."/>
            <person name="Rivas-Marin E."/>
            <person name="Kohn T."/>
            <person name="Peeters S.H."/>
            <person name="Heuer A."/>
            <person name="Rast P."/>
            <person name="Oberbeckmann S."/>
            <person name="Bunk B."/>
            <person name="Jeske O."/>
            <person name="Meyerdierks A."/>
            <person name="Storesund J.E."/>
            <person name="Kallscheuer N."/>
            <person name="Luecker S."/>
            <person name="Lage O.M."/>
            <person name="Pohl T."/>
            <person name="Merkel B.J."/>
            <person name="Hornburger P."/>
            <person name="Mueller R.-W."/>
            <person name="Bruemmer F."/>
            <person name="Labrenz M."/>
            <person name="Spormann A.M."/>
            <person name="Op Den Camp H."/>
            <person name="Overmann J."/>
            <person name="Amann R."/>
            <person name="Jetten M.S.M."/>
            <person name="Mascher T."/>
            <person name="Medema M.H."/>
            <person name="Devos D.P."/>
            <person name="Kaster A.-K."/>
            <person name="Ovreas L."/>
            <person name="Rohde M."/>
            <person name="Galperin M.Y."/>
            <person name="Jogler C."/>
        </authorList>
    </citation>
    <scope>NUCLEOTIDE SEQUENCE [LARGE SCALE GENOMIC DNA]</scope>
    <source>
        <strain evidence="2 3">Mal64</strain>
    </source>
</reference>
<dbReference type="RefSeq" id="WP_146401144.1">
    <property type="nucleotide sequence ID" value="NZ_SJPQ01000003.1"/>
</dbReference>
<proteinExistence type="predicted"/>
<evidence type="ECO:0000313" key="3">
    <source>
        <dbReference type="Proteomes" id="UP000315440"/>
    </source>
</evidence>
<gene>
    <name evidence="2" type="ORF">Mal64_27430</name>
</gene>
<evidence type="ECO:0000313" key="2">
    <source>
        <dbReference type="EMBL" id="TWT87205.1"/>
    </source>
</evidence>
<keyword evidence="3" id="KW-1185">Reference proteome</keyword>
<name>A0A5C5ZJA6_9BACT</name>